<dbReference type="PROSITE" id="PS51257">
    <property type="entry name" value="PROKAR_LIPOPROTEIN"/>
    <property type="match status" value="1"/>
</dbReference>
<comment type="caution">
    <text evidence="2">The sequence shown here is derived from an EMBL/GenBank/DDBJ whole genome shotgun (WGS) entry which is preliminary data.</text>
</comment>
<dbReference type="Proteomes" id="UP000032254">
    <property type="component" value="Unassembled WGS sequence"/>
</dbReference>
<keyword evidence="1" id="KW-0732">Signal</keyword>
<evidence type="ECO:0000256" key="1">
    <source>
        <dbReference type="SAM" id="SignalP"/>
    </source>
</evidence>
<evidence type="ECO:0008006" key="4">
    <source>
        <dbReference type="Google" id="ProtNLM"/>
    </source>
</evidence>
<feature type="chain" id="PRO_5002236686" description="DUF3558 domain-containing protein" evidence="1">
    <location>
        <begin position="23"/>
        <end position="183"/>
    </location>
</feature>
<dbReference type="RefSeq" id="WP_043962495.1">
    <property type="nucleotide sequence ID" value="NZ_JBEZEN010000010.1"/>
</dbReference>
<protein>
    <recommendedName>
        <fullName evidence="4">DUF3558 domain-containing protein</fullName>
    </recommendedName>
</protein>
<dbReference type="OrthoDB" id="5188238at2"/>
<name>A0A0D0X3M1_9ACTN</name>
<keyword evidence="3" id="KW-1185">Reference proteome</keyword>
<dbReference type="AlphaFoldDB" id="A0A0D0X3M1"/>
<gene>
    <name evidence="2" type="ORF">TK50_10030</name>
</gene>
<dbReference type="EMBL" id="JXSX01000001">
    <property type="protein sequence ID" value="KIR65686.1"/>
    <property type="molecule type" value="Genomic_DNA"/>
</dbReference>
<proteinExistence type="predicted"/>
<evidence type="ECO:0000313" key="3">
    <source>
        <dbReference type="Proteomes" id="UP000032254"/>
    </source>
</evidence>
<dbReference type="PATRIC" id="fig|47853.6.peg.2134"/>
<sequence length="183" mass="18862">MRGWICLAGVSALLVTGCGAEAAEPVAVPRGAPVAVDVPAASSGGACRLLDFAVVEEHTGERFDVAAASARDDTRTCVLRAKRALLPELALTVTDTSIDVADFTADVQPTGARKVSRLGQVAYRRTGAATKGQGPVAEVGWLAAEDRLAVLRWTLPKGTERAAAEEVAGKLVALAGTVDTRAL</sequence>
<feature type="signal peptide" evidence="1">
    <location>
        <begin position="1"/>
        <end position="22"/>
    </location>
</feature>
<evidence type="ECO:0000313" key="2">
    <source>
        <dbReference type="EMBL" id="KIR65686.1"/>
    </source>
</evidence>
<dbReference type="GeneID" id="301304472"/>
<organism evidence="2 3">
    <name type="scientific">Micromonospora haikouensis</name>
    <dbReference type="NCBI Taxonomy" id="686309"/>
    <lineage>
        <taxon>Bacteria</taxon>
        <taxon>Bacillati</taxon>
        <taxon>Actinomycetota</taxon>
        <taxon>Actinomycetes</taxon>
        <taxon>Micromonosporales</taxon>
        <taxon>Micromonosporaceae</taxon>
        <taxon>Micromonospora</taxon>
    </lineage>
</organism>
<reference evidence="2 3" key="1">
    <citation type="submission" date="2015-01" db="EMBL/GenBank/DDBJ databases">
        <title>Sequencing and annotation of Micromonospora carbonacea strain JXNU-1 genome.</title>
        <authorList>
            <person name="Long Z."/>
            <person name="Huang Y."/>
            <person name="Jiang Y."/>
        </authorList>
    </citation>
    <scope>NUCLEOTIDE SEQUENCE [LARGE SCALE GENOMIC DNA]</scope>
    <source>
        <strain evidence="2 3">JXNU-1</strain>
    </source>
</reference>
<accession>A0A0D0X3M1</accession>